<dbReference type="EMBL" id="QWDM01000010">
    <property type="protein sequence ID" value="RUT69418.1"/>
    <property type="molecule type" value="Genomic_DNA"/>
</dbReference>
<accession>A0A434A4U1</accession>
<dbReference type="InterPro" id="IPR006076">
    <property type="entry name" value="FAD-dep_OxRdtase"/>
</dbReference>
<feature type="domain" description="FAD dependent oxidoreductase" evidence="1">
    <location>
        <begin position="3"/>
        <end position="326"/>
    </location>
</feature>
<dbReference type="Pfam" id="PF01266">
    <property type="entry name" value="DAO"/>
    <property type="match status" value="1"/>
</dbReference>
<dbReference type="RefSeq" id="WP_127339419.1">
    <property type="nucleotide sequence ID" value="NZ_QWDM01000010.1"/>
</dbReference>
<dbReference type="OrthoDB" id="214253at2"/>
<dbReference type="InterPro" id="IPR036188">
    <property type="entry name" value="FAD/NAD-bd_sf"/>
</dbReference>
<dbReference type="Proteomes" id="UP000288102">
    <property type="component" value="Unassembled WGS sequence"/>
</dbReference>
<reference evidence="3" key="1">
    <citation type="journal article" date="2019" name="Syst. Appl. Microbiol.">
        <title>Flavobacterium circumlabens sp. nov. and Flavobacterium cupreum sp. nov., two psychrotrophic species isolated from Antarctic environmental samples.</title>
        <authorList>
            <person name="Kralova S."/>
            <person name="Busse H.-J."/>
            <person name="Svec P."/>
            <person name="Maslanova I."/>
            <person name="Stankova E."/>
            <person name="Bartak M."/>
            <person name="Sedlacek I."/>
        </authorList>
    </citation>
    <scope>NUCLEOTIDE SEQUENCE [LARGE SCALE GENOMIC DNA]</scope>
    <source>
        <strain evidence="3">CCM 8825</strain>
    </source>
</reference>
<evidence type="ECO:0000313" key="2">
    <source>
        <dbReference type="EMBL" id="RUT69418.1"/>
    </source>
</evidence>
<protein>
    <submittedName>
        <fullName evidence="2">FAD-binding oxidoreductase</fullName>
    </submittedName>
</protein>
<evidence type="ECO:0000313" key="3">
    <source>
        <dbReference type="Proteomes" id="UP000288102"/>
    </source>
</evidence>
<name>A0A434A4U1_9FLAO</name>
<dbReference type="AlphaFoldDB" id="A0A434A4U1"/>
<dbReference type="SUPFAM" id="SSF54373">
    <property type="entry name" value="FAD-linked reductases, C-terminal domain"/>
    <property type="match status" value="1"/>
</dbReference>
<evidence type="ECO:0000259" key="1">
    <source>
        <dbReference type="Pfam" id="PF01266"/>
    </source>
</evidence>
<dbReference type="PANTHER" id="PTHR13847">
    <property type="entry name" value="SARCOSINE DEHYDROGENASE-RELATED"/>
    <property type="match status" value="1"/>
</dbReference>
<gene>
    <name evidence="2" type="ORF">D0817_16410</name>
</gene>
<organism evidence="2 3">
    <name type="scientific">Flavobacterium cupreum</name>
    <dbReference type="NCBI Taxonomy" id="2133766"/>
    <lineage>
        <taxon>Bacteria</taxon>
        <taxon>Pseudomonadati</taxon>
        <taxon>Bacteroidota</taxon>
        <taxon>Flavobacteriia</taxon>
        <taxon>Flavobacteriales</taxon>
        <taxon>Flavobacteriaceae</taxon>
        <taxon>Flavobacterium</taxon>
    </lineage>
</organism>
<keyword evidence="3" id="KW-1185">Reference proteome</keyword>
<dbReference type="Gene3D" id="3.50.50.60">
    <property type="entry name" value="FAD/NAD(P)-binding domain"/>
    <property type="match status" value="1"/>
</dbReference>
<dbReference type="SUPFAM" id="SSF51971">
    <property type="entry name" value="Nucleotide-binding domain"/>
    <property type="match status" value="1"/>
</dbReference>
<sequence>MIDYLIIGSGLAGISFAEVALKNNKTIVVLDNNSQNSSRVAGGLYNPVILKRFSEVWKAQEQLVLMNDFYNQIEDKLQTKFNFKLPILRKFFSIEEQNNWFAASDKKNLAPFLSTKLINRKYNSIDSPYDYGEVLHTGYIDTALLLDRYKEYLIEHNLLLEEFFDSVYIEFLNDGIQYKNIQARHIIFAEGFGLHKNPFFNYLPLDGTKGELFVIKAPDLNLDVIVNTSVFILPMGNDLFKVGATYNWQDKTDVPTEEGKQELVDRIKEIITCDFEIVKHFGGVRPTVKDRRPLIGTHHERKSVHILNGLGTRGVMLGPAMAKALFDKIENNIPLDAEIDIQRFHKRYLKTLIVDRP</sequence>
<dbReference type="Gene3D" id="3.30.9.10">
    <property type="entry name" value="D-Amino Acid Oxidase, subunit A, domain 2"/>
    <property type="match status" value="1"/>
</dbReference>
<dbReference type="GO" id="GO:0005737">
    <property type="term" value="C:cytoplasm"/>
    <property type="evidence" value="ECO:0007669"/>
    <property type="project" value="TreeGrafter"/>
</dbReference>
<proteinExistence type="predicted"/>
<comment type="caution">
    <text evidence="2">The sequence shown here is derived from an EMBL/GenBank/DDBJ whole genome shotgun (WGS) entry which is preliminary data.</text>
</comment>